<keyword evidence="4" id="KW-0012">Acyltransferase</keyword>
<evidence type="ECO:0000313" key="4">
    <source>
        <dbReference type="EMBL" id="KHJ83620.1"/>
    </source>
</evidence>
<keyword evidence="5" id="KW-1185">Reference proteome</keyword>
<dbReference type="Gene3D" id="3.30.559.10">
    <property type="entry name" value="Chloramphenicol acetyltransferase-like domain"/>
    <property type="match status" value="1"/>
</dbReference>
<organism evidence="4 5">
    <name type="scientific">Oesophagostomum dentatum</name>
    <name type="common">Nodular worm</name>
    <dbReference type="NCBI Taxonomy" id="61180"/>
    <lineage>
        <taxon>Eukaryota</taxon>
        <taxon>Metazoa</taxon>
        <taxon>Ecdysozoa</taxon>
        <taxon>Nematoda</taxon>
        <taxon>Chromadorea</taxon>
        <taxon>Rhabditida</taxon>
        <taxon>Rhabditina</taxon>
        <taxon>Rhabditomorpha</taxon>
        <taxon>Strongyloidea</taxon>
        <taxon>Strongylidae</taxon>
        <taxon>Oesophagostomum</taxon>
    </lineage>
</organism>
<feature type="active site" description="Proton acceptor" evidence="2">
    <location>
        <position position="6"/>
    </location>
</feature>
<proteinExistence type="inferred from homology"/>
<evidence type="ECO:0000313" key="5">
    <source>
        <dbReference type="Proteomes" id="UP000053660"/>
    </source>
</evidence>
<dbReference type="PANTHER" id="PTHR22589:SF104">
    <property type="entry name" value="CHOLINE_CARNITINE ACYLTRANSFERASE DOMAIN-CONTAINING PROTEIN"/>
    <property type="match status" value="1"/>
</dbReference>
<dbReference type="InterPro" id="IPR023213">
    <property type="entry name" value="CAT-like_dom_sf"/>
</dbReference>
<protein>
    <submittedName>
        <fullName evidence="4">Choline/Carnitine O-acyltransferase</fullName>
    </submittedName>
</protein>
<comment type="similarity">
    <text evidence="1">Belongs to the carnitine/choline acetyltransferase family.</text>
</comment>
<dbReference type="AlphaFoldDB" id="A0A0B1SKA6"/>
<evidence type="ECO:0000256" key="1">
    <source>
        <dbReference type="ARBA" id="ARBA00005232"/>
    </source>
</evidence>
<feature type="domain" description="Choline/carnitine acyltransferase" evidence="3">
    <location>
        <begin position="2"/>
        <end position="277"/>
    </location>
</feature>
<evidence type="ECO:0000256" key="2">
    <source>
        <dbReference type="PIRSR" id="PIRSR600542-1"/>
    </source>
</evidence>
<sequence>MCNAEHSVVDAMIYVHVREYLKYHEAFDKPYGPDGNCVGDVQVVPKAERINWHMDSETLSAIDEAYTVSKSVADDFENSHLVFHEYGKDFMKKIRVSPDAFIQMAMQLAYYKDQGKFELTYEPAVMRLYRDGRTETVRSCSMESCNFVRSMLDKEETDQTRLRLLREACDRHQAYYRNAMAGHGVDRHLFAMYVVSKYYGITSPFLDSVFSMNYALSTSQEWRRYAIVLRHDIHSEQMSVNAMSSHRVTVYYGITSPFLDSAFGMNYALSTSQVRYSLQG</sequence>
<dbReference type="OrthoDB" id="240216at2759"/>
<dbReference type="GO" id="GO:0006631">
    <property type="term" value="P:fatty acid metabolic process"/>
    <property type="evidence" value="ECO:0007669"/>
    <property type="project" value="TreeGrafter"/>
</dbReference>
<dbReference type="GO" id="GO:0004095">
    <property type="term" value="F:carnitine O-palmitoyltransferase activity"/>
    <property type="evidence" value="ECO:0007669"/>
    <property type="project" value="TreeGrafter"/>
</dbReference>
<accession>A0A0B1SKA6</accession>
<dbReference type="InterPro" id="IPR000542">
    <property type="entry name" value="Carn_acyl_trans"/>
</dbReference>
<keyword evidence="4" id="KW-0808">Transferase</keyword>
<dbReference type="SUPFAM" id="SSF52777">
    <property type="entry name" value="CoA-dependent acyltransferases"/>
    <property type="match status" value="2"/>
</dbReference>
<dbReference type="InterPro" id="IPR039551">
    <property type="entry name" value="Cho/carn_acyl_trans"/>
</dbReference>
<reference evidence="4 5" key="1">
    <citation type="submission" date="2014-03" db="EMBL/GenBank/DDBJ databases">
        <title>Draft genome of the hookworm Oesophagostomum dentatum.</title>
        <authorList>
            <person name="Mitreva M."/>
        </authorList>
    </citation>
    <scope>NUCLEOTIDE SEQUENCE [LARGE SCALE GENOMIC DNA]</scope>
    <source>
        <strain evidence="4 5">OD-Hann</strain>
    </source>
</reference>
<evidence type="ECO:0000259" key="3">
    <source>
        <dbReference type="Pfam" id="PF00755"/>
    </source>
</evidence>
<dbReference type="Pfam" id="PF00755">
    <property type="entry name" value="Carn_acyltransf"/>
    <property type="match status" value="1"/>
</dbReference>
<dbReference type="PANTHER" id="PTHR22589">
    <property type="entry name" value="CARNITINE O-ACYLTRANSFERASE"/>
    <property type="match status" value="1"/>
</dbReference>
<name>A0A0B1SKA6_OESDE</name>
<gene>
    <name evidence="4" type="ORF">OESDEN_16679</name>
</gene>
<dbReference type="Proteomes" id="UP000053660">
    <property type="component" value="Unassembled WGS sequence"/>
</dbReference>
<dbReference type="GO" id="GO:0005739">
    <property type="term" value="C:mitochondrion"/>
    <property type="evidence" value="ECO:0007669"/>
    <property type="project" value="TreeGrafter"/>
</dbReference>
<dbReference type="EMBL" id="KN572575">
    <property type="protein sequence ID" value="KHJ83620.1"/>
    <property type="molecule type" value="Genomic_DNA"/>
</dbReference>
<dbReference type="GO" id="GO:0009437">
    <property type="term" value="P:carnitine metabolic process"/>
    <property type="evidence" value="ECO:0007669"/>
    <property type="project" value="TreeGrafter"/>
</dbReference>